<dbReference type="EMBL" id="JAOCDZ010000007">
    <property type="protein sequence ID" value="MDH0736660.1"/>
    <property type="molecule type" value="Genomic_DNA"/>
</dbReference>
<dbReference type="AlphaFoldDB" id="A0AA42IXR4"/>
<reference evidence="2" key="1">
    <citation type="submission" date="2022-09" db="EMBL/GenBank/DDBJ databases">
        <title>Intensive care unit water sources are persistently colonized with multi-drug resistant bacteria and are the site of extensive horizontal gene transfer of antibiotic resistance genes.</title>
        <authorList>
            <person name="Diorio-Toth L."/>
        </authorList>
    </citation>
    <scope>NUCLEOTIDE SEQUENCE</scope>
    <source>
        <strain evidence="2">GD03843</strain>
    </source>
</reference>
<name>A0AA42IXR4_9BURK</name>
<dbReference type="InterPro" id="IPR038726">
    <property type="entry name" value="PDDEXK_AddAB-type"/>
</dbReference>
<dbReference type="SUPFAM" id="SSF52540">
    <property type="entry name" value="P-loop containing nucleoside triphosphate hydrolases"/>
    <property type="match status" value="1"/>
</dbReference>
<evidence type="ECO:0000313" key="3">
    <source>
        <dbReference type="Proteomes" id="UP001161094"/>
    </source>
</evidence>
<accession>A0AA42IXR4</accession>
<comment type="caution">
    <text evidence="2">The sequence shown here is derived from an EMBL/GenBank/DDBJ whole genome shotgun (WGS) entry which is preliminary data.</text>
</comment>
<feature type="domain" description="PD-(D/E)XK endonuclease-like" evidence="1">
    <location>
        <begin position="613"/>
        <end position="866"/>
    </location>
</feature>
<protein>
    <submittedName>
        <fullName evidence="2">PD-(D/E)XK nuclease family protein</fullName>
    </submittedName>
</protein>
<dbReference type="Proteomes" id="UP001161094">
    <property type="component" value="Unassembled WGS sequence"/>
</dbReference>
<dbReference type="InterPro" id="IPR027417">
    <property type="entry name" value="P-loop_NTPase"/>
</dbReference>
<dbReference type="Pfam" id="PF12705">
    <property type="entry name" value="PDDEXK_1"/>
    <property type="match status" value="1"/>
</dbReference>
<sequence length="892" mass="96973">MQDAPLSPPLLSLSLLSLADIGALAAADTLVLTVNNRLSRRLTLELAGLLRQERQVSELPRILPLSAWLAESANELAFEADDDVPAYRLDSFATQLVWTEAIRAEEAERVLLDASQAAKLSMDADLLMDEWDLHVPSGADTDEYRGFAKWRVRYRQTLAGIDAEDANQGYARVLRALEEGRLPIPGQLVLAGFTDVSPRFRRLLRAFEDQGCRVAQWRDEQRIETVARRFEAADQGAEWRAAAAWGASQLRAHPQGRFAIVSPQLEAESPFARRVLSQALAGRDGAPAYAFNVAVGRPLNDWPMARAALAWLRALAECAGGKGCGVDVLGAALLAGHCAGDVRDRARLAAIDARWRRQAVQRVSPNDWKKLLADTPALAQAWNQALDIWTQGGRQATCDVWMLRMKAALTALGFPGEGALDSVAYQVMGALGDALGSFSALAPAAGRLGGVAAVNLLQSVARSASFQPQRDPTARLDVLGLLEAEGGYWDGVWMLGLTDDVLPASPKPNPLLPLAVLRQAKAPRATPEREREWAEGMYAALCRCAPDIIVSHAHMDGERELRPSPLIAGAALTDWTPPLVETTAALPQESLDDRQGPPLAAGNRGGGGLDVLDTQARNPLWAFVRHRLGGRELAPYADSATVNVRGQFLHKALELVWGMMPDQDALHEVIATQRLAALLEQAVAQAADEELKDYAPALKTLECQRAQTVLASWLHMEAQRLPFAVAQVEKSHQWQRGALTLKLRLDRIDSLADGRNVIVDYKTGVAAAKPEPDWSRSRPVNVQLPFYASVLADAAGGEVAGLVLAQIHARQVAAQGLADEDLGVPGVTLASDSKFFDGLTWPEIRQRWRVAIEALADEYVAGVASNVAHRRDDLKYCDALPFLRLHLDDEDA</sequence>
<dbReference type="NCBIfam" id="TIGR03623">
    <property type="entry name" value="probable DNA repair protein"/>
    <property type="match status" value="1"/>
</dbReference>
<proteinExistence type="predicted"/>
<evidence type="ECO:0000313" key="2">
    <source>
        <dbReference type="EMBL" id="MDH0736660.1"/>
    </source>
</evidence>
<dbReference type="InterPro" id="IPR019925">
    <property type="entry name" value="DNA_repair_protein_predicted"/>
</dbReference>
<dbReference type="Gene3D" id="3.90.320.10">
    <property type="match status" value="1"/>
</dbReference>
<dbReference type="RefSeq" id="WP_279995321.1">
    <property type="nucleotide sequence ID" value="NZ_JAOCDZ010000007.1"/>
</dbReference>
<evidence type="ECO:0000259" key="1">
    <source>
        <dbReference type="Pfam" id="PF12705"/>
    </source>
</evidence>
<organism evidence="2 3">
    <name type="scientific">Achromobacter spanius</name>
    <dbReference type="NCBI Taxonomy" id="217203"/>
    <lineage>
        <taxon>Bacteria</taxon>
        <taxon>Pseudomonadati</taxon>
        <taxon>Pseudomonadota</taxon>
        <taxon>Betaproteobacteria</taxon>
        <taxon>Burkholderiales</taxon>
        <taxon>Alcaligenaceae</taxon>
        <taxon>Achromobacter</taxon>
    </lineage>
</organism>
<gene>
    <name evidence="2" type="ORF">N5D93_12645</name>
</gene>
<dbReference type="InterPro" id="IPR011604">
    <property type="entry name" value="PDDEXK-like_dom_sf"/>
</dbReference>